<evidence type="ECO:0008006" key="3">
    <source>
        <dbReference type="Google" id="ProtNLM"/>
    </source>
</evidence>
<reference evidence="1 2" key="1">
    <citation type="submission" date="2019-02" db="EMBL/GenBank/DDBJ databases">
        <title>Deep-cultivation of Planctomycetes and their phenomic and genomic characterization uncovers novel biology.</title>
        <authorList>
            <person name="Wiegand S."/>
            <person name="Jogler M."/>
            <person name="Boedeker C."/>
            <person name="Pinto D."/>
            <person name="Vollmers J."/>
            <person name="Rivas-Marin E."/>
            <person name="Kohn T."/>
            <person name="Peeters S.H."/>
            <person name="Heuer A."/>
            <person name="Rast P."/>
            <person name="Oberbeckmann S."/>
            <person name="Bunk B."/>
            <person name="Jeske O."/>
            <person name="Meyerdierks A."/>
            <person name="Storesund J.E."/>
            <person name="Kallscheuer N."/>
            <person name="Luecker S."/>
            <person name="Lage O.M."/>
            <person name="Pohl T."/>
            <person name="Merkel B.J."/>
            <person name="Hornburger P."/>
            <person name="Mueller R.-W."/>
            <person name="Bruemmer F."/>
            <person name="Labrenz M."/>
            <person name="Spormann A.M."/>
            <person name="Op den Camp H."/>
            <person name="Overmann J."/>
            <person name="Amann R."/>
            <person name="Jetten M.S.M."/>
            <person name="Mascher T."/>
            <person name="Medema M.H."/>
            <person name="Devos D.P."/>
            <person name="Kaster A.-K."/>
            <person name="Ovreas L."/>
            <person name="Rohde M."/>
            <person name="Galperin M.Y."/>
            <person name="Jogler C."/>
        </authorList>
    </citation>
    <scope>NUCLEOTIDE SEQUENCE [LARGE SCALE GENOMIC DNA]</scope>
    <source>
        <strain evidence="1 2">I41</strain>
    </source>
</reference>
<dbReference type="EMBL" id="CP036339">
    <property type="protein sequence ID" value="QDT72900.1"/>
    <property type="molecule type" value="Genomic_DNA"/>
</dbReference>
<dbReference type="KEGG" id="llh:I41_20850"/>
<name>A0A517TX09_9BACT</name>
<gene>
    <name evidence="1" type="ORF">I41_20850</name>
</gene>
<proteinExistence type="predicted"/>
<dbReference type="Proteomes" id="UP000317909">
    <property type="component" value="Chromosome"/>
</dbReference>
<organism evidence="1 2">
    <name type="scientific">Lacipirellula limnantheis</name>
    <dbReference type="NCBI Taxonomy" id="2528024"/>
    <lineage>
        <taxon>Bacteria</taxon>
        <taxon>Pseudomonadati</taxon>
        <taxon>Planctomycetota</taxon>
        <taxon>Planctomycetia</taxon>
        <taxon>Pirellulales</taxon>
        <taxon>Lacipirellulaceae</taxon>
        <taxon>Lacipirellula</taxon>
    </lineage>
</organism>
<dbReference type="AlphaFoldDB" id="A0A517TX09"/>
<dbReference type="RefSeq" id="WP_145432419.1">
    <property type="nucleotide sequence ID" value="NZ_CP036339.1"/>
</dbReference>
<protein>
    <recommendedName>
        <fullName evidence="3">DUF2946 domain-containing protein</fullName>
    </recommendedName>
</protein>
<accession>A0A517TX09</accession>
<sequence>MPRPATTRSTALALLALMGLVGVLGAGLHSLVHAISGRIDCWRYHAAACCSVEFLPATNDELAAETTGQSVKKLAADSHADCPICTLLARYHAPPVARLNFKTTALLHADVADCDTLFLPRAVTRAHRPRGPPSWT</sequence>
<keyword evidence="2" id="KW-1185">Reference proteome</keyword>
<evidence type="ECO:0000313" key="2">
    <source>
        <dbReference type="Proteomes" id="UP000317909"/>
    </source>
</evidence>
<evidence type="ECO:0000313" key="1">
    <source>
        <dbReference type="EMBL" id="QDT72900.1"/>
    </source>
</evidence>